<proteinExistence type="predicted"/>
<evidence type="ECO:0000313" key="2">
    <source>
        <dbReference type="Proteomes" id="UP000466345"/>
    </source>
</evidence>
<reference evidence="1 2" key="1">
    <citation type="submission" date="2019-10" db="EMBL/GenBank/DDBJ databases">
        <title>Streptomyces smaragdinus sp. nov. and Streptomyces fabii sp. nov., isolated from the gut of fungus growing-termite Macrotermes natalensis.</title>
        <authorList>
            <person name="Schwitalla J."/>
            <person name="Benndorf R."/>
            <person name="Martin K."/>
            <person name="De Beer W."/>
            <person name="Kaster A.-K."/>
            <person name="Vollmers J."/>
            <person name="Poulsen M."/>
            <person name="Beemelmanns C."/>
        </authorList>
    </citation>
    <scope>NUCLEOTIDE SEQUENCE [LARGE SCALE GENOMIC DNA]</scope>
    <source>
        <strain evidence="1 2">RB5</strain>
    </source>
</reference>
<dbReference type="AlphaFoldDB" id="A0A7K0CN45"/>
<keyword evidence="2" id="KW-1185">Reference proteome</keyword>
<dbReference type="EMBL" id="WEGJ01000019">
    <property type="protein sequence ID" value="MQY14194.1"/>
    <property type="molecule type" value="Genomic_DNA"/>
</dbReference>
<sequence length="69" mass="7366">MTRQERPTTAELSQRVTDLTRQINAHLNRTPPDVTWHVTVSATVTWQAVTGGCAGGTIPAPKAQGADTP</sequence>
<comment type="caution">
    <text evidence="1">The sequence shown here is derived from an EMBL/GenBank/DDBJ whole genome shotgun (WGS) entry which is preliminary data.</text>
</comment>
<organism evidence="1 2">
    <name type="scientific">Streptomyces smaragdinus</name>
    <dbReference type="NCBI Taxonomy" id="2585196"/>
    <lineage>
        <taxon>Bacteria</taxon>
        <taxon>Bacillati</taxon>
        <taxon>Actinomycetota</taxon>
        <taxon>Actinomycetes</taxon>
        <taxon>Kitasatosporales</taxon>
        <taxon>Streptomycetaceae</taxon>
        <taxon>Streptomyces</taxon>
    </lineage>
</organism>
<dbReference type="Proteomes" id="UP000466345">
    <property type="component" value="Unassembled WGS sequence"/>
</dbReference>
<name>A0A7K0CN45_9ACTN</name>
<gene>
    <name evidence="1" type="ORF">SRB5_43560</name>
</gene>
<evidence type="ECO:0000313" key="1">
    <source>
        <dbReference type="EMBL" id="MQY14194.1"/>
    </source>
</evidence>
<accession>A0A7K0CN45</accession>
<protein>
    <submittedName>
        <fullName evidence="1">Uncharacterized protein</fullName>
    </submittedName>
</protein>